<dbReference type="CDD" id="cd08445">
    <property type="entry name" value="PBP2_BenM_CatM_CatR"/>
    <property type="match status" value="1"/>
</dbReference>
<dbReference type="PRINTS" id="PR00039">
    <property type="entry name" value="HTHLYSR"/>
</dbReference>
<evidence type="ECO:0000259" key="5">
    <source>
        <dbReference type="PROSITE" id="PS50931"/>
    </source>
</evidence>
<dbReference type="InterPro" id="IPR036388">
    <property type="entry name" value="WH-like_DNA-bd_sf"/>
</dbReference>
<evidence type="ECO:0000256" key="3">
    <source>
        <dbReference type="ARBA" id="ARBA00023125"/>
    </source>
</evidence>
<evidence type="ECO:0000256" key="2">
    <source>
        <dbReference type="ARBA" id="ARBA00023015"/>
    </source>
</evidence>
<keyword evidence="3" id="KW-0238">DNA-binding</keyword>
<dbReference type="InterPro" id="IPR000847">
    <property type="entry name" value="LysR_HTH_N"/>
</dbReference>
<dbReference type="FunFam" id="1.10.10.10:FF:000001">
    <property type="entry name" value="LysR family transcriptional regulator"/>
    <property type="match status" value="1"/>
</dbReference>
<dbReference type="SUPFAM" id="SSF53850">
    <property type="entry name" value="Periplasmic binding protein-like II"/>
    <property type="match status" value="1"/>
</dbReference>
<dbReference type="Pfam" id="PF03466">
    <property type="entry name" value="LysR_substrate"/>
    <property type="match status" value="1"/>
</dbReference>
<dbReference type="GO" id="GO:0032993">
    <property type="term" value="C:protein-DNA complex"/>
    <property type="evidence" value="ECO:0007669"/>
    <property type="project" value="TreeGrafter"/>
</dbReference>
<keyword evidence="2" id="KW-0805">Transcription regulation</keyword>
<dbReference type="PROSITE" id="PS50931">
    <property type="entry name" value="HTH_LYSR"/>
    <property type="match status" value="1"/>
</dbReference>
<dbReference type="InterPro" id="IPR005119">
    <property type="entry name" value="LysR_subst-bd"/>
</dbReference>
<dbReference type="Gene3D" id="3.40.190.10">
    <property type="entry name" value="Periplasmic binding protein-like II"/>
    <property type="match status" value="2"/>
</dbReference>
<name>A0A848GA59_9RHOO</name>
<dbReference type="EMBL" id="JABBGA010000014">
    <property type="protein sequence ID" value="NML27283.1"/>
    <property type="molecule type" value="Genomic_DNA"/>
</dbReference>
<reference evidence="6 7" key="1">
    <citation type="submission" date="2020-04" db="EMBL/GenBank/DDBJ databases">
        <title>Zoogloea sp. G-4-1-14 isolated from soil.</title>
        <authorList>
            <person name="Dahal R.H."/>
        </authorList>
    </citation>
    <scope>NUCLEOTIDE SEQUENCE [LARGE SCALE GENOMIC DNA]</scope>
    <source>
        <strain evidence="6 7">G-4-1-14</strain>
    </source>
</reference>
<keyword evidence="4" id="KW-0804">Transcription</keyword>
<feature type="domain" description="HTH lysR-type" evidence="5">
    <location>
        <begin position="1"/>
        <end position="58"/>
    </location>
</feature>
<gene>
    <name evidence="6" type="ORF">HHL15_16135</name>
</gene>
<accession>A0A848GA59</accession>
<evidence type="ECO:0000256" key="1">
    <source>
        <dbReference type="ARBA" id="ARBA00009437"/>
    </source>
</evidence>
<protein>
    <submittedName>
        <fullName evidence="6">LysR family transcriptional regulator</fullName>
    </submittedName>
</protein>
<dbReference type="PANTHER" id="PTHR30346:SF17">
    <property type="entry name" value="LYSR FAMILY TRANSCRIPTIONAL REGULATOR"/>
    <property type="match status" value="1"/>
</dbReference>
<dbReference type="GO" id="GO:0003700">
    <property type="term" value="F:DNA-binding transcription factor activity"/>
    <property type="evidence" value="ECO:0007669"/>
    <property type="project" value="InterPro"/>
</dbReference>
<keyword evidence="7" id="KW-1185">Reference proteome</keyword>
<comment type="similarity">
    <text evidence="1">Belongs to the LysR transcriptional regulatory family.</text>
</comment>
<proteinExistence type="inferred from homology"/>
<dbReference type="RefSeq" id="WP_169146823.1">
    <property type="nucleotide sequence ID" value="NZ_JABBGA010000014.1"/>
</dbReference>
<organism evidence="6 7">
    <name type="scientific">Zoogloea dura</name>
    <dbReference type="NCBI Taxonomy" id="2728840"/>
    <lineage>
        <taxon>Bacteria</taxon>
        <taxon>Pseudomonadati</taxon>
        <taxon>Pseudomonadota</taxon>
        <taxon>Betaproteobacteria</taxon>
        <taxon>Rhodocyclales</taxon>
        <taxon>Zoogloeaceae</taxon>
        <taxon>Zoogloea</taxon>
    </lineage>
</organism>
<evidence type="ECO:0000256" key="4">
    <source>
        <dbReference type="ARBA" id="ARBA00023163"/>
    </source>
</evidence>
<dbReference type="Pfam" id="PF00126">
    <property type="entry name" value="HTH_1"/>
    <property type="match status" value="1"/>
</dbReference>
<dbReference type="AlphaFoldDB" id="A0A848GA59"/>
<evidence type="ECO:0000313" key="7">
    <source>
        <dbReference type="Proteomes" id="UP000580043"/>
    </source>
</evidence>
<comment type="caution">
    <text evidence="6">The sequence shown here is derived from an EMBL/GenBank/DDBJ whole genome shotgun (WGS) entry which is preliminary data.</text>
</comment>
<dbReference type="GO" id="GO:0003677">
    <property type="term" value="F:DNA binding"/>
    <property type="evidence" value="ECO:0007669"/>
    <property type="project" value="UniProtKB-KW"/>
</dbReference>
<sequence length="300" mass="32999">MELRQLRYFEVVASTLNFSRAAERLHIAQPPLSRQIQQLEEELGVSLLDRSSRPLKLTNAGSFFYDQTVQVLARLKEIQKATRRIGAGSTRWMGIGFVPSILYGFLPNVLKRFTTENENLDISLSELTSVQQAEALKAGRIDVGFGRLAIQDEGLHNIVLVEEPMLVAIPAHSPLAGEAVIPLRRLVDEVLVLYPASPRPSFADQVLHQFSVRGYEVGKVYETNGLQTAIGLVAAGMGVTIVPESVQRLKRDDVTYRPLLERGLTSPLIMTIRVGDSSAHVARFRAMIDAALATSESPGG</sequence>
<dbReference type="InterPro" id="IPR036390">
    <property type="entry name" value="WH_DNA-bd_sf"/>
</dbReference>
<dbReference type="Gene3D" id="1.10.10.10">
    <property type="entry name" value="Winged helix-like DNA-binding domain superfamily/Winged helix DNA-binding domain"/>
    <property type="match status" value="1"/>
</dbReference>
<dbReference type="Proteomes" id="UP000580043">
    <property type="component" value="Unassembled WGS sequence"/>
</dbReference>
<dbReference type="PANTHER" id="PTHR30346">
    <property type="entry name" value="TRANSCRIPTIONAL DUAL REGULATOR HCAR-RELATED"/>
    <property type="match status" value="1"/>
</dbReference>
<dbReference type="SUPFAM" id="SSF46785">
    <property type="entry name" value="Winged helix' DNA-binding domain"/>
    <property type="match status" value="1"/>
</dbReference>
<evidence type="ECO:0000313" key="6">
    <source>
        <dbReference type="EMBL" id="NML27283.1"/>
    </source>
</evidence>